<evidence type="ECO:0000313" key="2">
    <source>
        <dbReference type="Proteomes" id="UP000025227"/>
    </source>
</evidence>
<name>A0A7I4Z5J4_HAECO</name>
<feature type="compositionally biased region" description="Basic and acidic residues" evidence="1">
    <location>
        <begin position="65"/>
        <end position="77"/>
    </location>
</feature>
<dbReference type="Proteomes" id="UP000025227">
    <property type="component" value="Unplaced"/>
</dbReference>
<evidence type="ECO:0000313" key="3">
    <source>
        <dbReference type="WBParaSite" id="HCON_00179820-00001"/>
    </source>
</evidence>
<protein>
    <submittedName>
        <fullName evidence="3">t-SNARE coiled-coil homology domain-containing protein</fullName>
    </submittedName>
</protein>
<reference evidence="3" key="1">
    <citation type="submission" date="2020-12" db="UniProtKB">
        <authorList>
            <consortium name="WormBaseParasite"/>
        </authorList>
    </citation>
    <scope>IDENTIFICATION</scope>
    <source>
        <strain evidence="3">MHco3</strain>
    </source>
</reference>
<sequence length="113" mass="12951">MDDCRNTAEAAVRIQKRAREMDQDKENPLGSEVRDVVGEIQKLQEKQAKDMRRNDEEMSDEDKEGTELNRKTLKEYESASAENGRLQMTTQVSERNHEPVVIGAAYAPHLKPH</sequence>
<dbReference type="OrthoDB" id="5900687at2759"/>
<organism evidence="2 3">
    <name type="scientific">Haemonchus contortus</name>
    <name type="common">Barber pole worm</name>
    <dbReference type="NCBI Taxonomy" id="6289"/>
    <lineage>
        <taxon>Eukaryota</taxon>
        <taxon>Metazoa</taxon>
        <taxon>Ecdysozoa</taxon>
        <taxon>Nematoda</taxon>
        <taxon>Chromadorea</taxon>
        <taxon>Rhabditida</taxon>
        <taxon>Rhabditina</taxon>
        <taxon>Rhabditomorpha</taxon>
        <taxon>Strongyloidea</taxon>
        <taxon>Trichostrongylidae</taxon>
        <taxon>Haemonchus</taxon>
    </lineage>
</organism>
<feature type="region of interest" description="Disordered" evidence="1">
    <location>
        <begin position="15"/>
        <end position="113"/>
    </location>
</feature>
<dbReference type="AlphaFoldDB" id="A0A7I4Z5J4"/>
<dbReference type="WBParaSite" id="HCON_00179820-00001">
    <property type="protein sequence ID" value="HCON_00179820-00001"/>
    <property type="gene ID" value="HCON_00179820"/>
</dbReference>
<feature type="compositionally biased region" description="Basic and acidic residues" evidence="1">
    <location>
        <begin position="17"/>
        <end position="56"/>
    </location>
</feature>
<proteinExistence type="predicted"/>
<accession>A0A7I4Z5J4</accession>
<evidence type="ECO:0000256" key="1">
    <source>
        <dbReference type="SAM" id="MobiDB-lite"/>
    </source>
</evidence>
<keyword evidence="2" id="KW-1185">Reference proteome</keyword>